<reference evidence="1" key="1">
    <citation type="submission" date="2021-07" db="EMBL/GenBank/DDBJ databases">
        <authorList>
            <person name="Durling M."/>
        </authorList>
    </citation>
    <scope>NUCLEOTIDE SEQUENCE</scope>
</reference>
<proteinExistence type="predicted"/>
<evidence type="ECO:0000313" key="1">
    <source>
        <dbReference type="EMBL" id="CAG8949744.1"/>
    </source>
</evidence>
<name>A0A9N9PEZ4_9HELO</name>
<evidence type="ECO:0000313" key="2">
    <source>
        <dbReference type="Proteomes" id="UP000696280"/>
    </source>
</evidence>
<gene>
    <name evidence="1" type="ORF">HYFRA_00004064</name>
</gene>
<organism evidence="1 2">
    <name type="scientific">Hymenoscyphus fraxineus</name>
    <dbReference type="NCBI Taxonomy" id="746836"/>
    <lineage>
        <taxon>Eukaryota</taxon>
        <taxon>Fungi</taxon>
        <taxon>Dikarya</taxon>
        <taxon>Ascomycota</taxon>
        <taxon>Pezizomycotina</taxon>
        <taxon>Leotiomycetes</taxon>
        <taxon>Helotiales</taxon>
        <taxon>Helotiaceae</taxon>
        <taxon>Hymenoscyphus</taxon>
    </lineage>
</organism>
<protein>
    <submittedName>
        <fullName evidence="1">Uncharacterized protein</fullName>
    </submittedName>
</protein>
<sequence>MDVYDPQSEAGKARRAAHNALATYLYLAFNSRIGERAVFTDNLFLCIHEELSRGLTIEEAVRLTTNNMGQVLANAVGRSFTYEEMDRVLRRPNDRASREPAPTTQLLVRESNVYYSMLEVDN</sequence>
<accession>A0A9N9PEZ4</accession>
<dbReference type="EMBL" id="CAJVRL010000025">
    <property type="protein sequence ID" value="CAG8949744.1"/>
    <property type="molecule type" value="Genomic_DNA"/>
</dbReference>
<dbReference type="AlphaFoldDB" id="A0A9N9PEZ4"/>
<keyword evidence="2" id="KW-1185">Reference proteome</keyword>
<dbReference type="OrthoDB" id="10558914at2759"/>
<dbReference type="Proteomes" id="UP000696280">
    <property type="component" value="Unassembled WGS sequence"/>
</dbReference>
<comment type="caution">
    <text evidence="1">The sequence shown here is derived from an EMBL/GenBank/DDBJ whole genome shotgun (WGS) entry which is preliminary data.</text>
</comment>